<feature type="chain" id="PRO_5043047283" evidence="1">
    <location>
        <begin position="27"/>
        <end position="304"/>
    </location>
</feature>
<reference evidence="2" key="2">
    <citation type="submission" date="2023-05" db="EMBL/GenBank/DDBJ databases">
        <authorList>
            <consortium name="Lawrence Berkeley National Laboratory"/>
            <person name="Steindorff A."/>
            <person name="Hensen N."/>
            <person name="Bonometti L."/>
            <person name="Westerberg I."/>
            <person name="Brannstrom I.O."/>
            <person name="Guillou S."/>
            <person name="Cros-Aarteil S."/>
            <person name="Calhoun S."/>
            <person name="Haridas S."/>
            <person name="Kuo A."/>
            <person name="Mondo S."/>
            <person name="Pangilinan J."/>
            <person name="Riley R."/>
            <person name="Labutti K."/>
            <person name="Andreopoulos B."/>
            <person name="Lipzen A."/>
            <person name="Chen C."/>
            <person name="Yanf M."/>
            <person name="Daum C."/>
            <person name="Ng V."/>
            <person name="Clum A."/>
            <person name="Ohm R."/>
            <person name="Martin F."/>
            <person name="Silar P."/>
            <person name="Natvig D."/>
            <person name="Lalanne C."/>
            <person name="Gautier V."/>
            <person name="Ament-Velasquez S.L."/>
            <person name="Kruys A."/>
            <person name="Hutchinson M.I."/>
            <person name="Powell A.J."/>
            <person name="Barry K."/>
            <person name="Miller A.N."/>
            <person name="Grigoriev I.V."/>
            <person name="Debuchy R."/>
            <person name="Gladieux P."/>
            <person name="Thoren M.H."/>
            <person name="Johannesson H."/>
        </authorList>
    </citation>
    <scope>NUCLEOTIDE SEQUENCE</scope>
    <source>
        <strain evidence="2">PSN293</strain>
    </source>
</reference>
<dbReference type="PANTHER" id="PTHR33428">
    <property type="entry name" value="CHLOROPHYLLASE-2, CHLOROPLASTIC"/>
    <property type="match status" value="1"/>
</dbReference>
<keyword evidence="1" id="KW-0732">Signal</keyword>
<protein>
    <submittedName>
        <fullName evidence="2">Alpha/beta-hydrolase</fullName>
    </submittedName>
</protein>
<proteinExistence type="predicted"/>
<feature type="signal peptide" evidence="1">
    <location>
        <begin position="1"/>
        <end position="26"/>
    </location>
</feature>
<dbReference type="Gene3D" id="3.40.50.1820">
    <property type="entry name" value="alpha/beta hydrolase"/>
    <property type="match status" value="1"/>
</dbReference>
<evidence type="ECO:0000313" key="2">
    <source>
        <dbReference type="EMBL" id="KAK4213774.1"/>
    </source>
</evidence>
<accession>A0AAN7B828</accession>
<dbReference type="InterPro" id="IPR029058">
    <property type="entry name" value="AB_hydrolase_fold"/>
</dbReference>
<sequence length="304" mass="33226">MLVFPFKFTTVYAVLVQLVVIATAVAHRSQDERLRSESLDNEQVASGGNGGYAATYFEDASLPEHTVYMPTDPPANLRLPVMLWGNGQCWGDGLAYKDFLVEAASHGIMIIANGWIKEIPGRSKMVRDTTKNMTYFTDAIDWIRDRAGREGSRYATVDADLLGASGHSCGGLQTIEMRSDKRAKTLASFGYATRESVWARDIVVPVGFFVGSLDTSIAMPQIEGAWPELPETTSAWWGVYPGLDHGGTFNKPNGGVWAVSFAKWILFTLKGDREAAEYFKGKGAAADGWEVKSKALDAVPLLTL</sequence>
<dbReference type="EMBL" id="MU858104">
    <property type="protein sequence ID" value="KAK4213774.1"/>
    <property type="molecule type" value="Genomic_DNA"/>
</dbReference>
<keyword evidence="3" id="KW-1185">Reference proteome</keyword>
<evidence type="ECO:0000256" key="1">
    <source>
        <dbReference type="SAM" id="SignalP"/>
    </source>
</evidence>
<organism evidence="2 3">
    <name type="scientific">Rhypophila decipiens</name>
    <dbReference type="NCBI Taxonomy" id="261697"/>
    <lineage>
        <taxon>Eukaryota</taxon>
        <taxon>Fungi</taxon>
        <taxon>Dikarya</taxon>
        <taxon>Ascomycota</taxon>
        <taxon>Pezizomycotina</taxon>
        <taxon>Sordariomycetes</taxon>
        <taxon>Sordariomycetidae</taxon>
        <taxon>Sordariales</taxon>
        <taxon>Naviculisporaceae</taxon>
        <taxon>Rhypophila</taxon>
    </lineage>
</organism>
<dbReference type="PANTHER" id="PTHR33428:SF14">
    <property type="entry name" value="CARBOXYLESTERASE TYPE B DOMAIN-CONTAINING PROTEIN"/>
    <property type="match status" value="1"/>
</dbReference>
<gene>
    <name evidence="2" type="ORF">QBC37DRAFT_463519</name>
</gene>
<dbReference type="AlphaFoldDB" id="A0AAN7B828"/>
<evidence type="ECO:0000313" key="3">
    <source>
        <dbReference type="Proteomes" id="UP001301769"/>
    </source>
</evidence>
<reference evidence="2" key="1">
    <citation type="journal article" date="2023" name="Mol. Phylogenet. Evol.">
        <title>Genome-scale phylogeny and comparative genomics of the fungal order Sordariales.</title>
        <authorList>
            <person name="Hensen N."/>
            <person name="Bonometti L."/>
            <person name="Westerberg I."/>
            <person name="Brannstrom I.O."/>
            <person name="Guillou S."/>
            <person name="Cros-Aarteil S."/>
            <person name="Calhoun S."/>
            <person name="Haridas S."/>
            <person name="Kuo A."/>
            <person name="Mondo S."/>
            <person name="Pangilinan J."/>
            <person name="Riley R."/>
            <person name="LaButti K."/>
            <person name="Andreopoulos B."/>
            <person name="Lipzen A."/>
            <person name="Chen C."/>
            <person name="Yan M."/>
            <person name="Daum C."/>
            <person name="Ng V."/>
            <person name="Clum A."/>
            <person name="Steindorff A."/>
            <person name="Ohm R.A."/>
            <person name="Martin F."/>
            <person name="Silar P."/>
            <person name="Natvig D.O."/>
            <person name="Lalanne C."/>
            <person name="Gautier V."/>
            <person name="Ament-Velasquez S.L."/>
            <person name="Kruys A."/>
            <person name="Hutchinson M.I."/>
            <person name="Powell A.J."/>
            <person name="Barry K."/>
            <person name="Miller A.N."/>
            <person name="Grigoriev I.V."/>
            <person name="Debuchy R."/>
            <person name="Gladieux P."/>
            <person name="Hiltunen Thoren M."/>
            <person name="Johannesson H."/>
        </authorList>
    </citation>
    <scope>NUCLEOTIDE SEQUENCE</scope>
    <source>
        <strain evidence="2">PSN293</strain>
    </source>
</reference>
<dbReference type="SUPFAM" id="SSF53474">
    <property type="entry name" value="alpha/beta-Hydrolases"/>
    <property type="match status" value="1"/>
</dbReference>
<dbReference type="Proteomes" id="UP001301769">
    <property type="component" value="Unassembled WGS sequence"/>
</dbReference>
<name>A0AAN7B828_9PEZI</name>
<comment type="caution">
    <text evidence="2">The sequence shown here is derived from an EMBL/GenBank/DDBJ whole genome shotgun (WGS) entry which is preliminary data.</text>
</comment>